<keyword evidence="1" id="KW-0472">Membrane</keyword>
<comment type="pathway">
    <text evidence="1">Cell wall biogenesis; peptidoglycan biosynthesis.</text>
</comment>
<feature type="transmembrane region" description="Helical" evidence="1">
    <location>
        <begin position="193"/>
        <end position="213"/>
    </location>
</feature>
<gene>
    <name evidence="1" type="primary">amj</name>
    <name evidence="2" type="ORF">OL497_28715</name>
</gene>
<feature type="transmembrane region" description="Helical" evidence="1">
    <location>
        <begin position="117"/>
        <end position="133"/>
    </location>
</feature>
<reference evidence="2 3" key="1">
    <citation type="submission" date="2022-10" db="EMBL/GenBank/DDBJ databases">
        <title>Chitinophaga nivalis PC15 sp. nov., isolated from Pyeongchang county, South Korea.</title>
        <authorList>
            <person name="Trinh H.N."/>
        </authorList>
    </citation>
    <scope>NUCLEOTIDE SEQUENCE [LARGE SCALE GENOMIC DNA]</scope>
    <source>
        <strain evidence="2 3">PC14</strain>
    </source>
</reference>
<comment type="caution">
    <text evidence="2">The sequence shown here is derived from an EMBL/GenBank/DDBJ whole genome shotgun (WGS) entry which is preliminary data.</text>
</comment>
<keyword evidence="1" id="KW-0961">Cell wall biogenesis/degradation</keyword>
<proteinExistence type="inferred from homology"/>
<feature type="transmembrane region" description="Helical" evidence="1">
    <location>
        <begin position="233"/>
        <end position="253"/>
    </location>
</feature>
<dbReference type="HAMAP" id="MF_02077">
    <property type="entry name" value="Amj_flippase"/>
    <property type="match status" value="1"/>
</dbReference>
<evidence type="ECO:0000313" key="2">
    <source>
        <dbReference type="EMBL" id="MCW3487909.1"/>
    </source>
</evidence>
<feature type="transmembrane region" description="Helical" evidence="1">
    <location>
        <begin position="77"/>
        <end position="97"/>
    </location>
</feature>
<keyword evidence="1" id="KW-1003">Cell membrane</keyword>
<protein>
    <recommendedName>
        <fullName evidence="1">Lipid II flippase Amj</fullName>
    </recommendedName>
</protein>
<keyword evidence="1" id="KW-0573">Peptidoglycan synthesis</keyword>
<keyword evidence="1" id="KW-0133">Cell shape</keyword>
<feature type="transmembrane region" description="Helical" evidence="1">
    <location>
        <begin position="6"/>
        <end position="25"/>
    </location>
</feature>
<evidence type="ECO:0000256" key="1">
    <source>
        <dbReference type="HAMAP-Rule" id="MF_02077"/>
    </source>
</evidence>
<dbReference type="EMBL" id="JAPDNS010000002">
    <property type="protein sequence ID" value="MCW3487909.1"/>
    <property type="molecule type" value="Genomic_DNA"/>
</dbReference>
<evidence type="ECO:0000313" key="3">
    <source>
        <dbReference type="Proteomes" id="UP001207742"/>
    </source>
</evidence>
<comment type="subcellular location">
    <subcellularLocation>
        <location evidence="1">Cell membrane</location>
        <topology evidence="1">Multi-pass membrane protein</topology>
    </subcellularLocation>
</comment>
<comment type="function">
    <text evidence="1">Involved in peptidoglycan biosynthesis. Transports lipid-linked peptidoglycan precursors from the inner to the outer leaflet of the cytoplasmic membrane.</text>
</comment>
<dbReference type="InterPro" id="IPR021260">
    <property type="entry name" value="Amj"/>
</dbReference>
<dbReference type="RefSeq" id="WP_264734715.1">
    <property type="nucleotide sequence ID" value="NZ_JAPDNR010000001.1"/>
</dbReference>
<dbReference type="Proteomes" id="UP001207742">
    <property type="component" value="Unassembled WGS sequence"/>
</dbReference>
<keyword evidence="1" id="KW-0812">Transmembrane</keyword>
<comment type="similarity">
    <text evidence="1">Belongs to the Amj family.</text>
</comment>
<feature type="transmembrane region" description="Helical" evidence="1">
    <location>
        <begin position="37"/>
        <end position="57"/>
    </location>
</feature>
<dbReference type="Pfam" id="PF10997">
    <property type="entry name" value="Amj"/>
    <property type="match status" value="1"/>
</dbReference>
<name>A0ABT3IVA0_9BACT</name>
<sequence length="266" mass="29110">MTTQIIIVLALTLLINLIGTLAYAVRIVGVQTGRIAITFSLFNILILISRTANGFQAPLLAKTVEQNIKDHIFENTFVFQLIIFSCTLGTVLGAFLIPTFRRLFSRAVVHFSVHKSLPALFYLGFSGAGIQFVKESIKMPSAAHVKNLDFKSAFPWKIFSYNVLAVAITTIGVLSCVYAAYLNPEYRTTASNLSAVINGFATILMSLFIDPHISVLTDDVVLGKLSQSAFRRFIIYMVLARVVGTLLAQVLFLPCAKVIAVLAASL</sequence>
<keyword evidence="3" id="KW-1185">Reference proteome</keyword>
<keyword evidence="1" id="KW-0813">Transport</keyword>
<feature type="transmembrane region" description="Helical" evidence="1">
    <location>
        <begin position="158"/>
        <end position="181"/>
    </location>
</feature>
<organism evidence="2 3">
    <name type="scientific">Chitinophaga nivalis</name>
    <dbReference type="NCBI Taxonomy" id="2991709"/>
    <lineage>
        <taxon>Bacteria</taxon>
        <taxon>Pseudomonadati</taxon>
        <taxon>Bacteroidota</taxon>
        <taxon>Chitinophagia</taxon>
        <taxon>Chitinophagales</taxon>
        <taxon>Chitinophagaceae</taxon>
        <taxon>Chitinophaga</taxon>
    </lineage>
</organism>
<keyword evidence="1" id="KW-1133">Transmembrane helix</keyword>
<accession>A0ABT3IVA0</accession>